<evidence type="ECO:0000256" key="3">
    <source>
        <dbReference type="ARBA" id="ARBA00022741"/>
    </source>
</evidence>
<evidence type="ECO:0000256" key="1">
    <source>
        <dbReference type="ARBA" id="ARBA00022527"/>
    </source>
</evidence>
<comment type="catalytic activity">
    <reaction evidence="6 9">
        <text>L-threonyl-[protein] + ATP = O-phospho-L-threonyl-[protein] + ADP + H(+)</text>
        <dbReference type="Rhea" id="RHEA:46608"/>
        <dbReference type="Rhea" id="RHEA-COMP:11060"/>
        <dbReference type="Rhea" id="RHEA-COMP:11605"/>
        <dbReference type="ChEBI" id="CHEBI:15378"/>
        <dbReference type="ChEBI" id="CHEBI:30013"/>
        <dbReference type="ChEBI" id="CHEBI:30616"/>
        <dbReference type="ChEBI" id="CHEBI:61977"/>
        <dbReference type="ChEBI" id="CHEBI:456216"/>
        <dbReference type="EC" id="2.7.11.1"/>
    </reaction>
</comment>
<dbReference type="SUPFAM" id="SSF56112">
    <property type="entry name" value="Protein kinase-like (PK-like)"/>
    <property type="match status" value="1"/>
</dbReference>
<dbReference type="PROSITE" id="PS50011">
    <property type="entry name" value="PROTEIN_KINASE_DOM"/>
    <property type="match status" value="1"/>
</dbReference>
<gene>
    <name evidence="12" type="ORF">Ccrd_012710</name>
</gene>
<protein>
    <recommendedName>
        <fullName evidence="9">Casein kinase II subunit alpha</fullName>
        <shortName evidence="9">CK II alpha</shortName>
        <ecNumber evidence="9">2.7.11.1</ecNumber>
    </recommendedName>
</protein>
<dbReference type="InterPro" id="IPR000719">
    <property type="entry name" value="Prot_kinase_dom"/>
</dbReference>
<keyword evidence="2 9" id="KW-0808">Transferase</keyword>
<comment type="function">
    <text evidence="9">Casein kinases are operationally defined by their preferential utilization of acidic proteins as substrates.</text>
</comment>
<dbReference type="FunFam" id="1.10.510.10:FF:000059">
    <property type="entry name" value="Casein kinase II subunit alpha"/>
    <property type="match status" value="1"/>
</dbReference>
<evidence type="ECO:0000256" key="8">
    <source>
        <dbReference type="ARBA" id="ARBA00061236"/>
    </source>
</evidence>
<keyword evidence="1 9" id="KW-0723">Serine/threonine-protein kinase</keyword>
<evidence type="ECO:0000256" key="2">
    <source>
        <dbReference type="ARBA" id="ARBA00022679"/>
    </source>
</evidence>
<dbReference type="GO" id="GO:0005829">
    <property type="term" value="C:cytosol"/>
    <property type="evidence" value="ECO:0007669"/>
    <property type="project" value="TreeGrafter"/>
</dbReference>
<dbReference type="STRING" id="59895.A0A124SHA4"/>
<evidence type="ECO:0000256" key="6">
    <source>
        <dbReference type="ARBA" id="ARBA00047899"/>
    </source>
</evidence>
<keyword evidence="4 9" id="KW-0418">Kinase</keyword>
<dbReference type="GO" id="GO:0004674">
    <property type="term" value="F:protein serine/threonine kinase activity"/>
    <property type="evidence" value="ECO:0007669"/>
    <property type="project" value="UniProtKB-UniRule"/>
</dbReference>
<evidence type="ECO:0000259" key="11">
    <source>
        <dbReference type="PROSITE" id="PS50011"/>
    </source>
</evidence>
<dbReference type="InterPro" id="IPR008271">
    <property type="entry name" value="Ser/Thr_kinase_AS"/>
</dbReference>
<dbReference type="GO" id="GO:0005956">
    <property type="term" value="C:protein kinase CK2 complex"/>
    <property type="evidence" value="ECO:0007669"/>
    <property type="project" value="TreeGrafter"/>
</dbReference>
<dbReference type="Gene3D" id="3.30.200.20">
    <property type="entry name" value="Phosphorylase Kinase, domain 1"/>
    <property type="match status" value="1"/>
</dbReference>
<dbReference type="OMA" id="ACEKRPQ"/>
<dbReference type="GO" id="GO:0005524">
    <property type="term" value="F:ATP binding"/>
    <property type="evidence" value="ECO:0007669"/>
    <property type="project" value="UniProtKB-UniRule"/>
</dbReference>
<evidence type="ECO:0000256" key="7">
    <source>
        <dbReference type="ARBA" id="ARBA00048679"/>
    </source>
</evidence>
<dbReference type="GO" id="GO:0005634">
    <property type="term" value="C:nucleus"/>
    <property type="evidence" value="ECO:0007669"/>
    <property type="project" value="TreeGrafter"/>
</dbReference>
<name>A0A124SHA4_CYNCS</name>
<dbReference type="InterPro" id="IPR045216">
    <property type="entry name" value="CK2_alpha"/>
</dbReference>
<dbReference type="GO" id="GO:0051726">
    <property type="term" value="P:regulation of cell cycle"/>
    <property type="evidence" value="ECO:0007669"/>
    <property type="project" value="TreeGrafter"/>
</dbReference>
<dbReference type="PROSITE" id="PS00108">
    <property type="entry name" value="PROTEIN_KINASE_ST"/>
    <property type="match status" value="1"/>
</dbReference>
<evidence type="ECO:0000313" key="12">
    <source>
        <dbReference type="EMBL" id="KVI08926.1"/>
    </source>
</evidence>
<evidence type="ECO:0000256" key="5">
    <source>
        <dbReference type="ARBA" id="ARBA00022840"/>
    </source>
</evidence>
<proteinExistence type="inferred from homology"/>
<comment type="caution">
    <text evidence="12">The sequence shown here is derived from an EMBL/GenBank/DDBJ whole genome shotgun (WGS) entry which is preliminary data.</text>
</comment>
<feature type="domain" description="Protein kinase" evidence="11">
    <location>
        <begin position="85"/>
        <end position="364"/>
    </location>
</feature>
<keyword evidence="5 9" id="KW-0067">ATP-binding</keyword>
<dbReference type="Proteomes" id="UP000243975">
    <property type="component" value="Unassembled WGS sequence"/>
</dbReference>
<comment type="similarity">
    <text evidence="8 9">Belongs to the protein kinase superfamily. Ser/Thr protein kinase family. CK2 subfamily.</text>
</comment>
<dbReference type="Pfam" id="PF00069">
    <property type="entry name" value="Pkinase"/>
    <property type="match status" value="1"/>
</dbReference>
<dbReference type="Gramene" id="KVI08926">
    <property type="protein sequence ID" value="KVI08926"/>
    <property type="gene ID" value="Ccrd_012710"/>
</dbReference>
<organism evidence="12 13">
    <name type="scientific">Cynara cardunculus var. scolymus</name>
    <name type="common">Globe artichoke</name>
    <name type="synonym">Cynara scolymus</name>
    <dbReference type="NCBI Taxonomy" id="59895"/>
    <lineage>
        <taxon>Eukaryota</taxon>
        <taxon>Viridiplantae</taxon>
        <taxon>Streptophyta</taxon>
        <taxon>Embryophyta</taxon>
        <taxon>Tracheophyta</taxon>
        <taxon>Spermatophyta</taxon>
        <taxon>Magnoliopsida</taxon>
        <taxon>eudicotyledons</taxon>
        <taxon>Gunneridae</taxon>
        <taxon>Pentapetalae</taxon>
        <taxon>asterids</taxon>
        <taxon>campanulids</taxon>
        <taxon>Asterales</taxon>
        <taxon>Asteraceae</taxon>
        <taxon>Carduoideae</taxon>
        <taxon>Cardueae</taxon>
        <taxon>Carduinae</taxon>
        <taxon>Cynara</taxon>
    </lineage>
</organism>
<reference evidence="12 13" key="1">
    <citation type="journal article" date="2016" name="Sci. Rep.">
        <title>The genome sequence of the outbreeding globe artichoke constructed de novo incorporating a phase-aware low-pass sequencing strategy of F1 progeny.</title>
        <authorList>
            <person name="Scaglione D."/>
            <person name="Reyes-Chin-Wo S."/>
            <person name="Acquadro A."/>
            <person name="Froenicke L."/>
            <person name="Portis E."/>
            <person name="Beitel C."/>
            <person name="Tirone M."/>
            <person name="Mauro R."/>
            <person name="Lo Monaco A."/>
            <person name="Mauromicale G."/>
            <person name="Faccioli P."/>
            <person name="Cattivelli L."/>
            <person name="Rieseberg L."/>
            <person name="Michelmore R."/>
            <person name="Lanteri S."/>
        </authorList>
    </citation>
    <scope>NUCLEOTIDE SEQUENCE [LARGE SCALE GENOMIC DNA]</scope>
    <source>
        <strain evidence="12">2C</strain>
    </source>
</reference>
<evidence type="ECO:0000256" key="4">
    <source>
        <dbReference type="ARBA" id="ARBA00022777"/>
    </source>
</evidence>
<dbReference type="InterPro" id="IPR011009">
    <property type="entry name" value="Kinase-like_dom_sf"/>
</dbReference>
<evidence type="ECO:0000313" key="13">
    <source>
        <dbReference type="Proteomes" id="UP000243975"/>
    </source>
</evidence>
<keyword evidence="13" id="KW-1185">Reference proteome</keyword>
<evidence type="ECO:0000256" key="9">
    <source>
        <dbReference type="RuleBase" id="RU369118"/>
    </source>
</evidence>
<dbReference type="EC" id="2.7.11.1" evidence="9"/>
<sequence length="378" mass="43903">MAARPSLHFIASSINITKSSLSPSSTLLLRRIASATAPPQQHHHRKQKHKHIYPPQKPLPHPPTPSFNSLRPTLSLQETLAQKIGKAIRRPGAPSKARVYTDVNVIRPKEYWDYESLTVQWGEQDNYEVIKREIRILQNLCGGPNIVKLLDIVRDQQSKTPSLIFEYVNNTDFKVLYPTLSDALDYCHSQGIMHRDVKPHNVMIDHEKRKLRLIDWGLAEFYHPGKEYNVRVASRYFKGPELLVDLQDYDYSLDLWSLGCMFAGMIFRKEPFFYGHDNYDQLVKIAKVLGTDELNTYLQRYRLELDPHLAALVGRHSRKAWTKFINSDNQHLAVPEAIDFLDKLLRYDHQERPTAKEAMAHPYFYPIRNAESSRTHRA</sequence>
<feature type="region of interest" description="Disordered" evidence="10">
    <location>
        <begin position="35"/>
        <end position="65"/>
    </location>
</feature>
<dbReference type="SMART" id="SM00220">
    <property type="entry name" value="S_TKc"/>
    <property type="match status" value="1"/>
</dbReference>
<comment type="catalytic activity">
    <reaction evidence="7 9">
        <text>L-seryl-[protein] + ATP = O-phospho-L-seryl-[protein] + ADP + H(+)</text>
        <dbReference type="Rhea" id="RHEA:17989"/>
        <dbReference type="Rhea" id="RHEA-COMP:9863"/>
        <dbReference type="Rhea" id="RHEA-COMP:11604"/>
        <dbReference type="ChEBI" id="CHEBI:15378"/>
        <dbReference type="ChEBI" id="CHEBI:29999"/>
        <dbReference type="ChEBI" id="CHEBI:30616"/>
        <dbReference type="ChEBI" id="CHEBI:83421"/>
        <dbReference type="ChEBI" id="CHEBI:456216"/>
        <dbReference type="EC" id="2.7.11.1"/>
    </reaction>
</comment>
<dbReference type="Gene3D" id="1.10.510.10">
    <property type="entry name" value="Transferase(Phosphotransferase) domain 1"/>
    <property type="match status" value="1"/>
</dbReference>
<keyword evidence="3 9" id="KW-0547">Nucleotide-binding</keyword>
<feature type="compositionally biased region" description="Pro residues" evidence="10">
    <location>
        <begin position="55"/>
        <end position="65"/>
    </location>
</feature>
<feature type="compositionally biased region" description="Basic residues" evidence="10">
    <location>
        <begin position="41"/>
        <end position="52"/>
    </location>
</feature>
<dbReference type="EMBL" id="LEKV01001078">
    <property type="protein sequence ID" value="KVI08926.1"/>
    <property type="molecule type" value="Genomic_DNA"/>
</dbReference>
<evidence type="ECO:0000256" key="10">
    <source>
        <dbReference type="SAM" id="MobiDB-lite"/>
    </source>
</evidence>
<dbReference type="PANTHER" id="PTHR24054:SF0">
    <property type="entry name" value="CASEIN KINASE II SUBUNIT ALPHA"/>
    <property type="match status" value="1"/>
</dbReference>
<dbReference type="CDD" id="cd14132">
    <property type="entry name" value="STKc_CK2_alpha"/>
    <property type="match status" value="1"/>
</dbReference>
<dbReference type="AlphaFoldDB" id="A0A124SHA4"/>
<dbReference type="GO" id="GO:0106310">
    <property type="term" value="F:protein serine kinase activity"/>
    <property type="evidence" value="ECO:0007669"/>
    <property type="project" value="UniProtKB-UniRule"/>
</dbReference>
<accession>A0A124SHA4</accession>
<dbReference type="FunFam" id="3.30.200.20:FF:000088">
    <property type="entry name" value="Casein kinase II subunit alpha"/>
    <property type="match status" value="1"/>
</dbReference>
<dbReference type="PANTHER" id="PTHR24054">
    <property type="entry name" value="CASEIN KINASE II SUBUNIT ALPHA"/>
    <property type="match status" value="1"/>
</dbReference>